<dbReference type="AlphaFoldDB" id="A0A4D6LWH9"/>
<feature type="compositionally biased region" description="Low complexity" evidence="1">
    <location>
        <begin position="101"/>
        <end position="110"/>
    </location>
</feature>
<reference evidence="2 3" key="1">
    <citation type="submission" date="2019-04" db="EMBL/GenBank/DDBJ databases">
        <title>An improved genome assembly and genetic linkage map for asparagus bean, Vigna unguiculata ssp. sesquipedialis.</title>
        <authorList>
            <person name="Xia Q."/>
            <person name="Zhang R."/>
            <person name="Dong Y."/>
        </authorList>
    </citation>
    <scope>NUCLEOTIDE SEQUENCE [LARGE SCALE GENOMIC DNA]</scope>
    <source>
        <tissue evidence="2">Leaf</tissue>
    </source>
</reference>
<gene>
    <name evidence="2" type="ORF">DEO72_LG5g1304</name>
</gene>
<feature type="region of interest" description="Disordered" evidence="1">
    <location>
        <begin position="34"/>
        <end position="110"/>
    </location>
</feature>
<dbReference type="EMBL" id="CP039349">
    <property type="protein sequence ID" value="QCD93232.1"/>
    <property type="molecule type" value="Genomic_DNA"/>
</dbReference>
<evidence type="ECO:0000313" key="3">
    <source>
        <dbReference type="Proteomes" id="UP000501690"/>
    </source>
</evidence>
<evidence type="ECO:0000256" key="1">
    <source>
        <dbReference type="SAM" id="MobiDB-lite"/>
    </source>
</evidence>
<keyword evidence="3" id="KW-1185">Reference proteome</keyword>
<feature type="compositionally biased region" description="Basic and acidic residues" evidence="1">
    <location>
        <begin position="56"/>
        <end position="66"/>
    </location>
</feature>
<accession>A0A4D6LWH9</accession>
<dbReference type="Proteomes" id="UP000501690">
    <property type="component" value="Linkage Group LG5"/>
</dbReference>
<organism evidence="2 3">
    <name type="scientific">Vigna unguiculata</name>
    <name type="common">Cowpea</name>
    <dbReference type="NCBI Taxonomy" id="3917"/>
    <lineage>
        <taxon>Eukaryota</taxon>
        <taxon>Viridiplantae</taxon>
        <taxon>Streptophyta</taxon>
        <taxon>Embryophyta</taxon>
        <taxon>Tracheophyta</taxon>
        <taxon>Spermatophyta</taxon>
        <taxon>Magnoliopsida</taxon>
        <taxon>eudicotyledons</taxon>
        <taxon>Gunneridae</taxon>
        <taxon>Pentapetalae</taxon>
        <taxon>rosids</taxon>
        <taxon>fabids</taxon>
        <taxon>Fabales</taxon>
        <taxon>Fabaceae</taxon>
        <taxon>Papilionoideae</taxon>
        <taxon>50 kb inversion clade</taxon>
        <taxon>NPAAA clade</taxon>
        <taxon>indigoferoid/millettioid clade</taxon>
        <taxon>Phaseoleae</taxon>
        <taxon>Vigna</taxon>
    </lineage>
</organism>
<name>A0A4D6LWH9_VIGUN</name>
<protein>
    <submittedName>
        <fullName evidence="2">Uncharacterized protein</fullName>
    </submittedName>
</protein>
<proteinExistence type="predicted"/>
<evidence type="ECO:0000313" key="2">
    <source>
        <dbReference type="EMBL" id="QCD93232.1"/>
    </source>
</evidence>
<sequence length="110" mass="11720">MAPLIPMVQNSRTLLPPCVTASVQVPAPAAPLFEIPPLRPPQQVRSHRGAPPPGALRERCCRHGVDDDTAPPPGALRNPQRPRQTLVSLGYLPPPRPPLCAPASAPNLVE</sequence>